<organism evidence="1 2">
    <name type="scientific">Methylocapsa palsarum</name>
    <dbReference type="NCBI Taxonomy" id="1612308"/>
    <lineage>
        <taxon>Bacteria</taxon>
        <taxon>Pseudomonadati</taxon>
        <taxon>Pseudomonadota</taxon>
        <taxon>Alphaproteobacteria</taxon>
        <taxon>Hyphomicrobiales</taxon>
        <taxon>Beijerinckiaceae</taxon>
        <taxon>Methylocapsa</taxon>
    </lineage>
</organism>
<keyword evidence="2" id="KW-1185">Reference proteome</keyword>
<gene>
    <name evidence="1" type="ORF">SAMN05444581_11493</name>
</gene>
<name>A0A1I4BFD7_9HYPH</name>
<accession>A0A1I4BFD7</accession>
<evidence type="ECO:0000313" key="1">
    <source>
        <dbReference type="EMBL" id="SFK67173.1"/>
    </source>
</evidence>
<dbReference type="RefSeq" id="WP_091685007.1">
    <property type="nucleotide sequence ID" value="NZ_FOSN01000014.1"/>
</dbReference>
<dbReference type="EMBL" id="FOSN01000014">
    <property type="protein sequence ID" value="SFK67173.1"/>
    <property type="molecule type" value="Genomic_DNA"/>
</dbReference>
<dbReference type="OrthoDB" id="8450909at2"/>
<protein>
    <submittedName>
        <fullName evidence="1">Uncharacterized protein</fullName>
    </submittedName>
</protein>
<reference evidence="1 2" key="1">
    <citation type="submission" date="2016-10" db="EMBL/GenBank/DDBJ databases">
        <authorList>
            <person name="de Groot N.N."/>
        </authorList>
    </citation>
    <scope>NUCLEOTIDE SEQUENCE [LARGE SCALE GENOMIC DNA]</scope>
    <source>
        <strain evidence="1 2">NE2</strain>
    </source>
</reference>
<sequence>MTVVTETQKSRWTGERIARLGFLLGMGWDARRIAEDPIIASTPNNVHRQAQRFGLAFRAAAAALAVRLPPEAATLYDAAASKRNLTREAMIRLLLLVVASDATLIDNILDDGVWSWTMSLK</sequence>
<evidence type="ECO:0000313" key="2">
    <source>
        <dbReference type="Proteomes" id="UP000198755"/>
    </source>
</evidence>
<dbReference type="AlphaFoldDB" id="A0A1I4BFD7"/>
<dbReference type="STRING" id="1612308.SAMN05444581_11493"/>
<proteinExistence type="predicted"/>
<dbReference type="Proteomes" id="UP000198755">
    <property type="component" value="Unassembled WGS sequence"/>
</dbReference>